<keyword evidence="3" id="KW-0496">Mitochondrion</keyword>
<dbReference type="PANTHER" id="PTHR46840:SF2">
    <property type="entry name" value="ARMADILLO REPEAT-CONTAINING PROTEIN 1"/>
    <property type="match status" value="1"/>
</dbReference>
<comment type="caution">
    <text evidence="7">The sequence shown here is derived from an EMBL/GenBank/DDBJ whole genome shotgun (WGS) entry which is preliminary data.</text>
</comment>
<comment type="subcellular location">
    <subcellularLocation>
        <location evidence="1">Mitochondrion outer membrane</location>
    </subcellularLocation>
</comment>
<comment type="function">
    <text evidence="4">In association with mitochondrial contact site and cristae organizing system (MICOS) complex components and mitochondrial outer membrane sorting assembly machinery (SAM) complex components may regulate mitochondrial dynamics playing a role in determining mitochondrial length, distribution and motility.</text>
</comment>
<feature type="coiled-coil region" evidence="6">
    <location>
        <begin position="121"/>
        <end position="148"/>
    </location>
</feature>
<dbReference type="InterPro" id="IPR016024">
    <property type="entry name" value="ARM-type_fold"/>
</dbReference>
<organism evidence="7 8">
    <name type="scientific">Acrasis kona</name>
    <dbReference type="NCBI Taxonomy" id="1008807"/>
    <lineage>
        <taxon>Eukaryota</taxon>
        <taxon>Discoba</taxon>
        <taxon>Heterolobosea</taxon>
        <taxon>Tetramitia</taxon>
        <taxon>Eutetramitia</taxon>
        <taxon>Acrasidae</taxon>
        <taxon>Acrasis</taxon>
    </lineage>
</organism>
<evidence type="ECO:0000313" key="8">
    <source>
        <dbReference type="Proteomes" id="UP001431209"/>
    </source>
</evidence>
<dbReference type="PANTHER" id="PTHR46840">
    <property type="entry name" value="ARMADILLO REPEAT-CONTAINING PROTEIN 1"/>
    <property type="match status" value="1"/>
</dbReference>
<evidence type="ECO:0000256" key="1">
    <source>
        <dbReference type="ARBA" id="ARBA00004294"/>
    </source>
</evidence>
<keyword evidence="8" id="KW-1185">Reference proteome</keyword>
<keyword evidence="3" id="KW-0472">Membrane</keyword>
<gene>
    <name evidence="7" type="ORF">AKO1_007461</name>
</gene>
<dbReference type="InterPro" id="IPR011989">
    <property type="entry name" value="ARM-like"/>
</dbReference>
<protein>
    <recommendedName>
        <fullName evidence="2">Armadillo repeat-containing protein 1</fullName>
    </recommendedName>
</protein>
<name>A0AAW2YUF1_9EUKA</name>
<dbReference type="SUPFAM" id="SSF48371">
    <property type="entry name" value="ARM repeat"/>
    <property type="match status" value="1"/>
</dbReference>
<accession>A0AAW2YUF1</accession>
<dbReference type="InterPro" id="IPR016617">
    <property type="entry name" value="ARMC1"/>
</dbReference>
<evidence type="ECO:0000313" key="7">
    <source>
        <dbReference type="EMBL" id="KAL0479812.1"/>
    </source>
</evidence>
<comment type="subunit">
    <text evidence="5">Interacts with mitochondrial contact site and cristae organizing system (MICOS) complex components IMMT/MIC60 and MICOS10/MIC10. Interacts with mitochondrial outer membrane sorting assembly machinery (SAM) complex components SAMM50 and MTX1.</text>
</comment>
<evidence type="ECO:0000256" key="6">
    <source>
        <dbReference type="SAM" id="Coils"/>
    </source>
</evidence>
<dbReference type="Gene3D" id="1.25.10.10">
    <property type="entry name" value="Leucine-rich Repeat Variant"/>
    <property type="match status" value="1"/>
</dbReference>
<evidence type="ECO:0000256" key="2">
    <source>
        <dbReference type="ARBA" id="ARBA00013732"/>
    </source>
</evidence>
<keyword evidence="6" id="KW-0175">Coiled coil</keyword>
<dbReference type="EMBL" id="JAOPGA020000603">
    <property type="protein sequence ID" value="KAL0479812.1"/>
    <property type="molecule type" value="Genomic_DNA"/>
</dbReference>
<evidence type="ECO:0000256" key="4">
    <source>
        <dbReference type="ARBA" id="ARBA00023764"/>
    </source>
</evidence>
<keyword evidence="3" id="KW-1000">Mitochondrion outer membrane</keyword>
<evidence type="ECO:0000256" key="5">
    <source>
        <dbReference type="ARBA" id="ARBA00046478"/>
    </source>
</evidence>
<evidence type="ECO:0000256" key="3">
    <source>
        <dbReference type="ARBA" id="ARBA00022787"/>
    </source>
</evidence>
<dbReference type="AlphaFoldDB" id="A0AAW2YUF1"/>
<proteinExistence type="predicted"/>
<reference evidence="7 8" key="1">
    <citation type="submission" date="2024-03" db="EMBL/GenBank/DDBJ databases">
        <title>The Acrasis kona genome and developmental transcriptomes reveal deep origins of eukaryotic multicellular pathways.</title>
        <authorList>
            <person name="Sheikh S."/>
            <person name="Fu C.-J."/>
            <person name="Brown M.W."/>
            <person name="Baldauf S.L."/>
        </authorList>
    </citation>
    <scope>NUCLEOTIDE SEQUENCE [LARGE SCALE GENOMIC DNA]</scope>
    <source>
        <strain evidence="7 8">ATCC MYA-3509</strain>
    </source>
</reference>
<dbReference type="Proteomes" id="UP001431209">
    <property type="component" value="Unassembled WGS sequence"/>
</dbReference>
<dbReference type="GO" id="GO:0005741">
    <property type="term" value="C:mitochondrial outer membrane"/>
    <property type="evidence" value="ECO:0007669"/>
    <property type="project" value="UniProtKB-SubCell"/>
</dbReference>
<sequence length="294" mass="33605">MTEVGDVSKVVLRLRTLASDPTNQPVIVRRGVLPSVVSFVQPHHSEQVRAVAAETLRFLASHEDNRQIMAQEPRLVESLTIVFNNNPALNTSTGSEDNSQQLDNLSIYTRDILTTLYPFLTDKQKQQLPSLQQQLEALKKKKLRKKHNVSLIVKELTTDKIRSNLESIILNHLRDSISYTFSVPEHRVNIYTRASTERILQTFSSNGFTCSVLLDSICETEYNNGGADLEELDEKENNKPKYVERRQDDAHRKTLVSCDSIEARLDRKTRKKEKQQQQQQQAGSFIGKIASIFW</sequence>